<dbReference type="GO" id="GO:0004713">
    <property type="term" value="F:protein tyrosine kinase activity"/>
    <property type="evidence" value="ECO:0007669"/>
    <property type="project" value="TreeGrafter"/>
</dbReference>
<feature type="coiled-coil region" evidence="1">
    <location>
        <begin position="140"/>
        <end position="210"/>
    </location>
</feature>
<dbReference type="AlphaFoldDB" id="X0WVH8"/>
<dbReference type="GO" id="GO:0005886">
    <property type="term" value="C:plasma membrane"/>
    <property type="evidence" value="ECO:0007669"/>
    <property type="project" value="TreeGrafter"/>
</dbReference>
<keyword evidence="1" id="KW-0175">Coiled coil</keyword>
<proteinExistence type="predicted"/>
<accession>X0WVH8</accession>
<dbReference type="PANTHER" id="PTHR32309">
    <property type="entry name" value="TYROSINE-PROTEIN KINASE"/>
    <property type="match status" value="1"/>
</dbReference>
<evidence type="ECO:0000256" key="1">
    <source>
        <dbReference type="SAM" id="Coils"/>
    </source>
</evidence>
<sequence length="254" mass="28510">AGAFLTTMPNTYEASASLLLAQQRIPESFVRRTSLEGVPEMLNAIVGEILSRESLIAVAEAQNLSERMIGDGSLTKLILQMRKAITVEQDREMETQSRWHGAASAFVLAIRFESRDPVIAADVANELASHFTAAHLRRQSRQARLTSDFLRREAERAEAELAQQRARITEFNETYRGELPSELATKLARLERLQQRSQSLALQISDAEGRLLILQSQGPVADARATLLNELRARLVHERTIYTNEHPNVTAIRR</sequence>
<feature type="non-terminal residue" evidence="2">
    <location>
        <position position="254"/>
    </location>
</feature>
<dbReference type="EMBL" id="BARS01040338">
    <property type="protein sequence ID" value="GAG34680.1"/>
    <property type="molecule type" value="Genomic_DNA"/>
</dbReference>
<evidence type="ECO:0000313" key="2">
    <source>
        <dbReference type="EMBL" id="GAG34680.1"/>
    </source>
</evidence>
<comment type="caution">
    <text evidence="2">The sequence shown here is derived from an EMBL/GenBank/DDBJ whole genome shotgun (WGS) entry which is preliminary data.</text>
</comment>
<feature type="non-terminal residue" evidence="2">
    <location>
        <position position="1"/>
    </location>
</feature>
<gene>
    <name evidence="2" type="ORF">S01H1_61515</name>
</gene>
<organism evidence="2">
    <name type="scientific">marine sediment metagenome</name>
    <dbReference type="NCBI Taxonomy" id="412755"/>
    <lineage>
        <taxon>unclassified sequences</taxon>
        <taxon>metagenomes</taxon>
        <taxon>ecological metagenomes</taxon>
    </lineage>
</organism>
<dbReference type="InterPro" id="IPR050445">
    <property type="entry name" value="Bact_polysacc_biosynth/exp"/>
</dbReference>
<dbReference type="PANTHER" id="PTHR32309:SF13">
    <property type="entry name" value="FERRIC ENTEROBACTIN TRANSPORT PROTEIN FEPE"/>
    <property type="match status" value="1"/>
</dbReference>
<protein>
    <submittedName>
        <fullName evidence="2">Uncharacterized protein</fullName>
    </submittedName>
</protein>
<reference evidence="2" key="1">
    <citation type="journal article" date="2014" name="Front. Microbiol.">
        <title>High frequency of phylogenetically diverse reductive dehalogenase-homologous genes in deep subseafloor sedimentary metagenomes.</title>
        <authorList>
            <person name="Kawai M."/>
            <person name="Futagami T."/>
            <person name="Toyoda A."/>
            <person name="Takaki Y."/>
            <person name="Nishi S."/>
            <person name="Hori S."/>
            <person name="Arai W."/>
            <person name="Tsubouchi T."/>
            <person name="Morono Y."/>
            <person name="Uchiyama I."/>
            <person name="Ito T."/>
            <person name="Fujiyama A."/>
            <person name="Inagaki F."/>
            <person name="Takami H."/>
        </authorList>
    </citation>
    <scope>NUCLEOTIDE SEQUENCE</scope>
    <source>
        <strain evidence="2">Expedition CK06-06</strain>
    </source>
</reference>
<name>X0WVH8_9ZZZZ</name>